<reference evidence="10" key="3">
    <citation type="submission" date="2021-08" db="EMBL/GenBank/DDBJ databases">
        <authorList>
            <person name="de Jong S."/>
            <person name="van den Broek M."/>
            <person name="Merkel A."/>
            <person name="de la Torre Cortes P."/>
            <person name="Kalamorz F."/>
            <person name="Cook G."/>
            <person name="van Loosdrecht M."/>
            <person name="McMillan D."/>
        </authorList>
    </citation>
    <scope>NUCLEOTIDE SEQUENCE</scope>
    <source>
        <strain evidence="10">TA2.A1</strain>
    </source>
</reference>
<feature type="domain" description="Helix-turn-helix" evidence="7">
    <location>
        <begin position="4"/>
        <end position="49"/>
    </location>
</feature>
<dbReference type="OrthoDB" id="32195at2"/>
<keyword evidence="12" id="KW-1185">Reference proteome</keyword>
<organism evidence="9 11">
    <name type="scientific">Caldalkalibacillus thermarum (strain TA2.A1)</name>
    <dbReference type="NCBI Taxonomy" id="986075"/>
    <lineage>
        <taxon>Bacteria</taxon>
        <taxon>Bacillati</taxon>
        <taxon>Bacillota</taxon>
        <taxon>Bacilli</taxon>
        <taxon>Bacillales</taxon>
        <taxon>Bacillaceae</taxon>
        <taxon>Caldalkalibacillus</taxon>
    </lineage>
</organism>
<proteinExistence type="predicted"/>
<dbReference type="InterPro" id="IPR041657">
    <property type="entry name" value="HTH_17"/>
</dbReference>
<dbReference type="EMBL" id="AFCE01000149">
    <property type="protein sequence ID" value="EGL82417.1"/>
    <property type="molecule type" value="Genomic_DNA"/>
</dbReference>
<dbReference type="Pfam" id="PF12950">
    <property type="entry name" value="TaqI_C"/>
    <property type="match status" value="1"/>
</dbReference>
<dbReference type="Proteomes" id="UP000010716">
    <property type="component" value="Unassembled WGS sequence"/>
</dbReference>
<comment type="catalytic activity">
    <reaction evidence="5">
        <text>a 2'-deoxyadenosine in DNA + S-adenosyl-L-methionine = an N(6)-methyl-2'-deoxyadenosine in DNA + S-adenosyl-L-homocysteine + H(+)</text>
        <dbReference type="Rhea" id="RHEA:15197"/>
        <dbReference type="Rhea" id="RHEA-COMP:12418"/>
        <dbReference type="Rhea" id="RHEA-COMP:12419"/>
        <dbReference type="ChEBI" id="CHEBI:15378"/>
        <dbReference type="ChEBI" id="CHEBI:57856"/>
        <dbReference type="ChEBI" id="CHEBI:59789"/>
        <dbReference type="ChEBI" id="CHEBI:90615"/>
        <dbReference type="ChEBI" id="CHEBI:90616"/>
        <dbReference type="EC" id="2.1.1.72"/>
    </reaction>
</comment>
<dbReference type="InterPro" id="IPR025931">
    <property type="entry name" value="TaqI_C"/>
</dbReference>
<evidence type="ECO:0000256" key="1">
    <source>
        <dbReference type="ARBA" id="ARBA00011900"/>
    </source>
</evidence>
<dbReference type="GO" id="GO:0032259">
    <property type="term" value="P:methylation"/>
    <property type="evidence" value="ECO:0007669"/>
    <property type="project" value="UniProtKB-KW"/>
</dbReference>
<dbReference type="Proteomes" id="UP000825179">
    <property type="component" value="Chromosome"/>
</dbReference>
<accession>F5L897</accession>
<dbReference type="SUPFAM" id="SSF46955">
    <property type="entry name" value="Putative DNA-binding domain"/>
    <property type="match status" value="1"/>
</dbReference>
<reference evidence="10 12" key="2">
    <citation type="journal article" date="2020" name="Extremophiles">
        <title>Genomic analysis of Caldalkalibacillus thermarum TA2.A1 reveals aerobic alkaliphilic metabolism and evolutionary hallmarks linking alkaliphilic bacteria and plant life.</title>
        <authorList>
            <person name="de Jong S.I."/>
            <person name="van den Broek M.A."/>
            <person name="Merkel A.Y."/>
            <person name="de la Torre Cortes P."/>
            <person name="Kalamorz F."/>
            <person name="Cook G.M."/>
            <person name="van Loosdrecht M.C.M."/>
            <person name="McMillan D.G.G."/>
        </authorList>
    </citation>
    <scope>NUCLEOTIDE SEQUENCE [LARGE SCALE GENOMIC DNA]</scope>
    <source>
        <strain evidence="10 12">TA2.A1</strain>
    </source>
</reference>
<dbReference type="InterPro" id="IPR009061">
    <property type="entry name" value="DNA-bd_dom_put_sf"/>
</dbReference>
<dbReference type="PANTHER" id="PTHR33841:SF1">
    <property type="entry name" value="DNA METHYLTRANSFERASE A"/>
    <property type="match status" value="1"/>
</dbReference>
<dbReference type="CDD" id="cd02440">
    <property type="entry name" value="AdoMet_MTases"/>
    <property type="match status" value="1"/>
</dbReference>
<dbReference type="GO" id="GO:0008170">
    <property type="term" value="F:N-methyltransferase activity"/>
    <property type="evidence" value="ECO:0007669"/>
    <property type="project" value="InterPro"/>
</dbReference>
<evidence type="ECO:0000313" key="11">
    <source>
        <dbReference type="Proteomes" id="UP000010716"/>
    </source>
</evidence>
<dbReference type="PRINTS" id="PR00507">
    <property type="entry name" value="N12N6MTFRASE"/>
</dbReference>
<dbReference type="EMBL" id="CP082237">
    <property type="protein sequence ID" value="QZT35011.1"/>
    <property type="molecule type" value="Genomic_DNA"/>
</dbReference>
<evidence type="ECO:0000256" key="2">
    <source>
        <dbReference type="ARBA" id="ARBA00022603"/>
    </source>
</evidence>
<dbReference type="eggNOG" id="COG0286">
    <property type="taxonomic scope" value="Bacteria"/>
</dbReference>
<keyword evidence="4" id="KW-0680">Restriction system</keyword>
<evidence type="ECO:0000313" key="9">
    <source>
        <dbReference type="EMBL" id="EGL82417.1"/>
    </source>
</evidence>
<dbReference type="InterPro" id="IPR050953">
    <property type="entry name" value="N4_N6_ade-DNA_methylase"/>
</dbReference>
<dbReference type="KEGG" id="cthu:HUR95_07205"/>
<feature type="domain" description="DNA methylase adenine-specific" evidence="6">
    <location>
        <begin position="208"/>
        <end position="447"/>
    </location>
</feature>
<keyword evidence="3" id="KW-0808">Transferase</keyword>
<evidence type="ECO:0000259" key="8">
    <source>
        <dbReference type="Pfam" id="PF12950"/>
    </source>
</evidence>
<evidence type="ECO:0000259" key="7">
    <source>
        <dbReference type="Pfam" id="PF12728"/>
    </source>
</evidence>
<dbReference type="InterPro" id="IPR003356">
    <property type="entry name" value="DNA_methylase_A-5"/>
</dbReference>
<dbReference type="PROSITE" id="PS00092">
    <property type="entry name" value="N6_MTASE"/>
    <property type="match status" value="1"/>
</dbReference>
<dbReference type="Gene3D" id="3.40.50.150">
    <property type="entry name" value="Vaccinia Virus protein VP39"/>
    <property type="match status" value="1"/>
</dbReference>
<dbReference type="GO" id="GO:0009307">
    <property type="term" value="P:DNA restriction-modification system"/>
    <property type="evidence" value="ECO:0007669"/>
    <property type="project" value="UniProtKB-KW"/>
</dbReference>
<protein>
    <recommendedName>
        <fullName evidence="1">site-specific DNA-methyltransferase (adenine-specific)</fullName>
        <ecNumber evidence="1">2.1.1.72</ecNumber>
    </recommendedName>
</protein>
<dbReference type="SUPFAM" id="SSF53335">
    <property type="entry name" value="S-adenosyl-L-methionine-dependent methyltransferases"/>
    <property type="match status" value="1"/>
</dbReference>
<dbReference type="Gene3D" id="3.90.220.10">
    <property type="entry name" value="Adenine-n6-DNA-methyltransferase Taqi, Chain A, domain 2"/>
    <property type="match status" value="1"/>
</dbReference>
<evidence type="ECO:0000313" key="12">
    <source>
        <dbReference type="Proteomes" id="UP000825179"/>
    </source>
</evidence>
<evidence type="ECO:0000256" key="3">
    <source>
        <dbReference type="ARBA" id="ARBA00022679"/>
    </source>
</evidence>
<sequence length="704" mass="80160">MDKYLTLQQAADYLAVSPATVKNWVKTGLIRHMVFQNGQRMVARAEIDQLSRLIEQGELNRLRKRRNKRAVKGRLIPSEYVGFKPYAGLTAEIMQVADPFLRTATTQQATRYIRLILCECVLQLWRHKHGFHGQERDAFTPGSGTSLTAAWITGEVQPGWLSRLLTGLIHTDGLSPDEKELLDRLQPLDIPYVEGEDFLGLVYLSLSQLGQRKQYGQYYTPSSLVREMVESCLDQLEITEKVKIMDPCCGSGNFLLKLFQHLKSRLCALGFSVQEAEKHLFQSCLLGMDIDPVAVTLTKINLALAADHLPAEMPGFQIQVRDFLAQGTALQKKDAASFDVMIGNPPWGSTFGLSAKKELKTRFRSARYLVDSFSLFVEQAVRLLKPGGILNFVLPEAMLSVSGHRPVREFLLEQTQLLDIHLLGNTFTGVHSPVITFMAQRQSGEKKNHCVHVRGIGKGHRILQQRFKNNHACVFNVYCTDDDDRLLRYLRSHPAATCLQGKAAFALGIVTGNNQKFLVSQQQRDTEPILKGSDIFKYRARPAATHIRFQPDQFQQVAPLKYYRAKEKLIYRFINRTLVFAYDNQQHLTLNSANILVPETSELDIKYLLAVLNSKTIQYFYQLSFCSVKVLRRYLEAVPIPLASPNKQQFVAQLVDQLLSAERPSDRKAWYEDIEEEIMDLFELNSSQKRRINQTVAHIHYLDD</sequence>
<dbReference type="InterPro" id="IPR023135">
    <property type="entry name" value="N6_DNA_MeTrfase_TaqI_C"/>
</dbReference>
<reference evidence="9 11" key="1">
    <citation type="journal article" date="2011" name="J. Bacteriol.">
        <title>Draft genome sequence of the thermoalkaliphilic Caldalkalibacillus thermarum strain TA2.A1.</title>
        <authorList>
            <person name="Kalamorz F."/>
            <person name="Keis S."/>
            <person name="McMillan D.G."/>
            <person name="Olsson K."/>
            <person name="Stanton J.A."/>
            <person name="Stockwell P."/>
            <person name="Black M.A."/>
            <person name="Klingeman D.M."/>
            <person name="Land M.L."/>
            <person name="Han C.S."/>
            <person name="Martin S.L."/>
            <person name="Becher S.A."/>
            <person name="Peddie C.J."/>
            <person name="Morgan H.W."/>
            <person name="Matthies D."/>
            <person name="Preiss L."/>
            <person name="Meier T."/>
            <person name="Brown S.D."/>
            <person name="Cook G.M."/>
        </authorList>
    </citation>
    <scope>NUCLEOTIDE SEQUENCE [LARGE SCALE GENOMIC DNA]</scope>
    <source>
        <strain evidence="9 11">TA2.A1</strain>
    </source>
</reference>
<dbReference type="EC" id="2.1.1.72" evidence="1"/>
<evidence type="ECO:0000313" key="10">
    <source>
        <dbReference type="EMBL" id="QZT35011.1"/>
    </source>
</evidence>
<feature type="domain" description="TaqI-like C-terminal specificity" evidence="8">
    <location>
        <begin position="528"/>
        <end position="640"/>
    </location>
</feature>
<evidence type="ECO:0000259" key="6">
    <source>
        <dbReference type="Pfam" id="PF02384"/>
    </source>
</evidence>
<dbReference type="AlphaFoldDB" id="F5L897"/>
<evidence type="ECO:0000256" key="4">
    <source>
        <dbReference type="ARBA" id="ARBA00022747"/>
    </source>
</evidence>
<dbReference type="RefSeq" id="WP_007505280.1">
    <property type="nucleotide sequence ID" value="NZ_AFCE01000149.1"/>
</dbReference>
<dbReference type="InterPro" id="IPR029063">
    <property type="entry name" value="SAM-dependent_MTases_sf"/>
</dbReference>
<dbReference type="PANTHER" id="PTHR33841">
    <property type="entry name" value="DNA METHYLTRANSFERASE YEEA-RELATED"/>
    <property type="match status" value="1"/>
</dbReference>
<evidence type="ECO:0000256" key="5">
    <source>
        <dbReference type="ARBA" id="ARBA00047942"/>
    </source>
</evidence>
<keyword evidence="2 9" id="KW-0489">Methyltransferase</keyword>
<name>F5L897_CALTT</name>
<dbReference type="InterPro" id="IPR002052">
    <property type="entry name" value="DNA_methylase_N6_adenine_CS"/>
</dbReference>
<gene>
    <name evidence="9" type="ORF">CathTA2_2049</name>
    <name evidence="10" type="ORF">HUR95_07205</name>
</gene>
<dbReference type="Pfam" id="PF02384">
    <property type="entry name" value="N6_Mtase"/>
    <property type="match status" value="1"/>
</dbReference>
<dbReference type="GO" id="GO:0009007">
    <property type="term" value="F:site-specific DNA-methyltransferase (adenine-specific) activity"/>
    <property type="evidence" value="ECO:0007669"/>
    <property type="project" value="UniProtKB-EC"/>
</dbReference>
<dbReference type="Gene3D" id="1.10.1660.10">
    <property type="match status" value="1"/>
</dbReference>
<dbReference type="GO" id="GO:0003677">
    <property type="term" value="F:DNA binding"/>
    <property type="evidence" value="ECO:0007669"/>
    <property type="project" value="InterPro"/>
</dbReference>
<dbReference type="Pfam" id="PF12728">
    <property type="entry name" value="HTH_17"/>
    <property type="match status" value="1"/>
</dbReference>